<accession>A0A3Q7GVA2</accession>
<keyword evidence="1" id="KW-0812">Transmembrane</keyword>
<evidence type="ECO:0000256" key="1">
    <source>
        <dbReference type="SAM" id="Phobius"/>
    </source>
</evidence>
<evidence type="ECO:0000313" key="2">
    <source>
        <dbReference type="EnsemblPlants" id="Solyc06g050540.1.1.1"/>
    </source>
</evidence>
<evidence type="ECO:0000313" key="3">
    <source>
        <dbReference type="Proteomes" id="UP000004994"/>
    </source>
</evidence>
<dbReference type="PaxDb" id="4081-Solyc06g050540.1.1"/>
<reference evidence="2" key="1">
    <citation type="journal article" date="2012" name="Nature">
        <title>The tomato genome sequence provides insights into fleshy fruit evolution.</title>
        <authorList>
            <consortium name="Tomato Genome Consortium"/>
        </authorList>
    </citation>
    <scope>NUCLEOTIDE SEQUENCE [LARGE SCALE GENOMIC DNA]</scope>
    <source>
        <strain evidence="2">cv. Heinz 1706</strain>
    </source>
</reference>
<sequence length="56" mass="6774">MFLLSFLLNADFSSILAMFFYSFTCLMNIFYVPLLVNHMKIWFPHLNMMFTLFHVD</sequence>
<dbReference type="InParanoid" id="A0A3Q7GVA2"/>
<keyword evidence="1" id="KW-0472">Membrane</keyword>
<dbReference type="Proteomes" id="UP000004994">
    <property type="component" value="Chromosome 6"/>
</dbReference>
<reference evidence="2" key="2">
    <citation type="submission" date="2019-01" db="UniProtKB">
        <authorList>
            <consortium name="EnsemblPlants"/>
        </authorList>
    </citation>
    <scope>IDENTIFICATION</scope>
    <source>
        <strain evidence="2">cv. Heinz 1706</strain>
    </source>
</reference>
<feature type="transmembrane region" description="Helical" evidence="1">
    <location>
        <begin position="12"/>
        <end position="36"/>
    </location>
</feature>
<keyword evidence="3" id="KW-1185">Reference proteome</keyword>
<dbReference type="EnsemblPlants" id="Solyc06g050540.1.1">
    <property type="protein sequence ID" value="Solyc06g050540.1.1.1"/>
    <property type="gene ID" value="Solyc06g050540.1"/>
</dbReference>
<dbReference type="Gramene" id="Solyc06g050540.1.1">
    <property type="protein sequence ID" value="Solyc06g050540.1.1.1"/>
    <property type="gene ID" value="Solyc06g050540.1"/>
</dbReference>
<protein>
    <submittedName>
        <fullName evidence="2">Uncharacterized protein</fullName>
    </submittedName>
</protein>
<keyword evidence="1" id="KW-1133">Transmembrane helix</keyword>
<name>A0A3Q7GVA2_SOLLC</name>
<dbReference type="AlphaFoldDB" id="A0A3Q7GVA2"/>
<proteinExistence type="predicted"/>
<organism evidence="2">
    <name type="scientific">Solanum lycopersicum</name>
    <name type="common">Tomato</name>
    <name type="synonym">Lycopersicon esculentum</name>
    <dbReference type="NCBI Taxonomy" id="4081"/>
    <lineage>
        <taxon>Eukaryota</taxon>
        <taxon>Viridiplantae</taxon>
        <taxon>Streptophyta</taxon>
        <taxon>Embryophyta</taxon>
        <taxon>Tracheophyta</taxon>
        <taxon>Spermatophyta</taxon>
        <taxon>Magnoliopsida</taxon>
        <taxon>eudicotyledons</taxon>
        <taxon>Gunneridae</taxon>
        <taxon>Pentapetalae</taxon>
        <taxon>asterids</taxon>
        <taxon>lamiids</taxon>
        <taxon>Solanales</taxon>
        <taxon>Solanaceae</taxon>
        <taxon>Solanoideae</taxon>
        <taxon>Solaneae</taxon>
        <taxon>Solanum</taxon>
        <taxon>Solanum subgen. Lycopersicon</taxon>
    </lineage>
</organism>